<dbReference type="Gene3D" id="3.30.60.230">
    <property type="entry name" value="Lsr2, dimerization domain"/>
    <property type="match status" value="1"/>
</dbReference>
<organism evidence="5 6">
    <name type="scientific">Allokutzneria oryzae</name>
    <dbReference type="NCBI Taxonomy" id="1378989"/>
    <lineage>
        <taxon>Bacteria</taxon>
        <taxon>Bacillati</taxon>
        <taxon>Actinomycetota</taxon>
        <taxon>Actinomycetes</taxon>
        <taxon>Pseudonocardiales</taxon>
        <taxon>Pseudonocardiaceae</taxon>
        <taxon>Allokutzneria</taxon>
    </lineage>
</organism>
<comment type="caution">
    <text evidence="5">The sequence shown here is derived from an EMBL/GenBank/DDBJ whole genome shotgun (WGS) entry which is preliminary data.</text>
</comment>
<sequence length="116" mass="12498">MAQLTIVQLIDDLDGTSSEDISRVEFAIDGVAYEIDLNEENSTKLRDAFAQYVEAARRVGGRAKRGTAAGGRGGGSARSKDETRAIRDWAKANGHEVSDRGRIPGTVIQAYEASKN</sequence>
<evidence type="ECO:0000256" key="2">
    <source>
        <dbReference type="SAM" id="MobiDB-lite"/>
    </source>
</evidence>
<evidence type="ECO:0000256" key="1">
    <source>
        <dbReference type="ARBA" id="ARBA00023125"/>
    </source>
</evidence>
<feature type="domain" description="Lsr2 DNA-binding" evidence="4">
    <location>
        <begin position="79"/>
        <end position="113"/>
    </location>
</feature>
<keyword evidence="1" id="KW-0238">DNA-binding</keyword>
<name>A0ABV5ZQF2_9PSEU</name>
<dbReference type="InterPro" id="IPR036625">
    <property type="entry name" value="E3-bd_dom_sf"/>
</dbReference>
<gene>
    <name evidence="5" type="ORF">ACFFQA_04150</name>
</gene>
<evidence type="ECO:0000259" key="3">
    <source>
        <dbReference type="Pfam" id="PF11774"/>
    </source>
</evidence>
<dbReference type="Proteomes" id="UP001589693">
    <property type="component" value="Unassembled WGS sequence"/>
</dbReference>
<feature type="region of interest" description="Disordered" evidence="2">
    <location>
        <begin position="61"/>
        <end position="85"/>
    </location>
</feature>
<dbReference type="Pfam" id="PF23359">
    <property type="entry name" value="Lsr2_DNA-bd"/>
    <property type="match status" value="1"/>
</dbReference>
<feature type="domain" description="Lsr2 dimerization" evidence="3">
    <location>
        <begin position="1"/>
        <end position="60"/>
    </location>
</feature>
<proteinExistence type="predicted"/>
<dbReference type="InterPro" id="IPR042261">
    <property type="entry name" value="Lsr2-like_dimerization"/>
</dbReference>
<dbReference type="Pfam" id="PF11774">
    <property type="entry name" value="Lsr2"/>
    <property type="match status" value="1"/>
</dbReference>
<accession>A0ABV5ZQF2</accession>
<evidence type="ECO:0000313" key="5">
    <source>
        <dbReference type="EMBL" id="MFB9903123.1"/>
    </source>
</evidence>
<evidence type="ECO:0000313" key="6">
    <source>
        <dbReference type="Proteomes" id="UP001589693"/>
    </source>
</evidence>
<dbReference type="Gene3D" id="4.10.320.10">
    <property type="entry name" value="E3-binding domain"/>
    <property type="match status" value="1"/>
</dbReference>
<dbReference type="EMBL" id="JBHLZU010000003">
    <property type="protein sequence ID" value="MFB9903123.1"/>
    <property type="molecule type" value="Genomic_DNA"/>
</dbReference>
<keyword evidence="6" id="KW-1185">Reference proteome</keyword>
<dbReference type="InterPro" id="IPR024412">
    <property type="entry name" value="Lsr2_dim_dom"/>
</dbReference>
<protein>
    <submittedName>
        <fullName evidence="5">Lsr2 family protein</fullName>
    </submittedName>
</protein>
<dbReference type="InterPro" id="IPR055370">
    <property type="entry name" value="Lsr2_DNA-bd"/>
</dbReference>
<dbReference type="RefSeq" id="WP_377850256.1">
    <property type="nucleotide sequence ID" value="NZ_JBHLZU010000003.1"/>
</dbReference>
<reference evidence="5 6" key="1">
    <citation type="submission" date="2024-09" db="EMBL/GenBank/DDBJ databases">
        <authorList>
            <person name="Sun Q."/>
            <person name="Mori K."/>
        </authorList>
    </citation>
    <scope>NUCLEOTIDE SEQUENCE [LARGE SCALE GENOMIC DNA]</scope>
    <source>
        <strain evidence="5 6">TBRC 7907</strain>
    </source>
</reference>
<evidence type="ECO:0000259" key="4">
    <source>
        <dbReference type="Pfam" id="PF23359"/>
    </source>
</evidence>